<dbReference type="CDD" id="cd00371">
    <property type="entry name" value="HMA"/>
    <property type="match status" value="1"/>
</dbReference>
<feature type="domain" description="HMA" evidence="1">
    <location>
        <begin position="1"/>
        <end position="67"/>
    </location>
</feature>
<dbReference type="InterPro" id="IPR006121">
    <property type="entry name" value="HMA_dom"/>
</dbReference>
<dbReference type="Gene3D" id="3.30.70.100">
    <property type="match status" value="1"/>
</dbReference>
<dbReference type="AlphaFoldDB" id="A0AAU7BVW4"/>
<sequence>MTIVKYKTNIQCTGCIKSLTPVLNNLDNIDSWKVDLESSNRILEVDLDDNDKETVFNAVKGLGFEIEEIS</sequence>
<accession>A0AAU7BVW4</accession>
<dbReference type="EMBL" id="CP157199">
    <property type="protein sequence ID" value="XBG62099.1"/>
    <property type="molecule type" value="Genomic_DNA"/>
</dbReference>
<evidence type="ECO:0000313" key="2">
    <source>
        <dbReference type="EMBL" id="XBG62099.1"/>
    </source>
</evidence>
<protein>
    <submittedName>
        <fullName evidence="2">Heavy-metal-associated domain-containing protein</fullName>
    </submittedName>
</protein>
<dbReference type="Pfam" id="PF00403">
    <property type="entry name" value="HMA"/>
    <property type="match status" value="1"/>
</dbReference>
<dbReference type="GO" id="GO:0046872">
    <property type="term" value="F:metal ion binding"/>
    <property type="evidence" value="ECO:0007669"/>
    <property type="project" value="InterPro"/>
</dbReference>
<evidence type="ECO:0000259" key="1">
    <source>
        <dbReference type="PROSITE" id="PS50846"/>
    </source>
</evidence>
<gene>
    <name evidence="2" type="ORF">ABGB03_04170</name>
</gene>
<reference evidence="2" key="1">
    <citation type="submission" date="2024-05" db="EMBL/GenBank/DDBJ databases">
        <title>Pontimicrobium maritimus sp. nov., isolated form sea water.</title>
        <authorList>
            <person name="Muhammad N."/>
            <person name="Vuong T.Q."/>
            <person name="Han H.L."/>
            <person name="Kim S.-G."/>
        </authorList>
    </citation>
    <scope>NUCLEOTIDE SEQUENCE</scope>
    <source>
        <strain evidence="2">SW4</strain>
    </source>
</reference>
<dbReference type="PROSITE" id="PS50846">
    <property type="entry name" value="HMA_2"/>
    <property type="match status" value="1"/>
</dbReference>
<proteinExistence type="predicted"/>
<dbReference type="InterPro" id="IPR036163">
    <property type="entry name" value="HMA_dom_sf"/>
</dbReference>
<dbReference type="RefSeq" id="WP_347925084.1">
    <property type="nucleotide sequence ID" value="NZ_CP157199.1"/>
</dbReference>
<organism evidence="2">
    <name type="scientific">Pontimicrobium sp. SW4</name>
    <dbReference type="NCBI Taxonomy" id="3153519"/>
    <lineage>
        <taxon>Bacteria</taxon>
        <taxon>Pseudomonadati</taxon>
        <taxon>Bacteroidota</taxon>
        <taxon>Flavobacteriia</taxon>
        <taxon>Flavobacteriales</taxon>
        <taxon>Flavobacteriaceae</taxon>
        <taxon>Pontimicrobium</taxon>
    </lineage>
</organism>
<name>A0AAU7BVW4_9FLAO</name>
<dbReference type="SUPFAM" id="SSF55008">
    <property type="entry name" value="HMA, heavy metal-associated domain"/>
    <property type="match status" value="1"/>
</dbReference>